<dbReference type="EMBL" id="QLMA01000001">
    <property type="protein sequence ID" value="RAJ87335.1"/>
    <property type="molecule type" value="Genomic_DNA"/>
</dbReference>
<dbReference type="RefSeq" id="WP_146616098.1">
    <property type="nucleotide sequence ID" value="NZ_QLMA01000001.1"/>
</dbReference>
<proteinExistence type="predicted"/>
<accession>A0A327W9Q9</accession>
<keyword evidence="2" id="KW-1185">Reference proteome</keyword>
<gene>
    <name evidence="1" type="ORF">CLV59_10184</name>
</gene>
<evidence type="ECO:0000313" key="2">
    <source>
        <dbReference type="Proteomes" id="UP000249819"/>
    </source>
</evidence>
<dbReference type="OrthoDB" id="655912at2"/>
<name>A0A327W9Q9_9BACT</name>
<sequence>MQQNLRVMWLSVLLMLLFGVVQAQQLRLGNLGTTATTKSAVLELASTNQGLLLTRVTPAAMAAAPLSSAPAGMIVFSTTDSSLYLRVGASWQKIVIPTVSQTYYSLAGAGTNTPITNPIKIIVDSVQNLSTGLPVVNIPSGFYTKIINIQATGAGGTNNTNSPIVTVSSFSLTKIQFAVTVGNSALVALLSGTVMDTDVTHKVYFTITGY</sequence>
<dbReference type="AlphaFoldDB" id="A0A327W9Q9"/>
<protein>
    <submittedName>
        <fullName evidence="1">Uncharacterized protein</fullName>
    </submittedName>
</protein>
<dbReference type="Proteomes" id="UP000249819">
    <property type="component" value="Unassembled WGS sequence"/>
</dbReference>
<evidence type="ECO:0000313" key="1">
    <source>
        <dbReference type="EMBL" id="RAJ87335.1"/>
    </source>
</evidence>
<organism evidence="1 2">
    <name type="scientific">Chitinophaga dinghuensis</name>
    <dbReference type="NCBI Taxonomy" id="1539050"/>
    <lineage>
        <taxon>Bacteria</taxon>
        <taxon>Pseudomonadati</taxon>
        <taxon>Bacteroidota</taxon>
        <taxon>Chitinophagia</taxon>
        <taxon>Chitinophagales</taxon>
        <taxon>Chitinophagaceae</taxon>
        <taxon>Chitinophaga</taxon>
    </lineage>
</organism>
<reference evidence="1 2" key="1">
    <citation type="submission" date="2018-06" db="EMBL/GenBank/DDBJ databases">
        <title>Genomic Encyclopedia of Archaeal and Bacterial Type Strains, Phase II (KMG-II): from individual species to whole genera.</title>
        <authorList>
            <person name="Goeker M."/>
        </authorList>
    </citation>
    <scope>NUCLEOTIDE SEQUENCE [LARGE SCALE GENOMIC DNA]</scope>
    <source>
        <strain evidence="1 2">DSM 29821</strain>
    </source>
</reference>
<comment type="caution">
    <text evidence="1">The sequence shown here is derived from an EMBL/GenBank/DDBJ whole genome shotgun (WGS) entry which is preliminary data.</text>
</comment>